<feature type="region of interest" description="Disordered" evidence="1">
    <location>
        <begin position="27"/>
        <end position="54"/>
    </location>
</feature>
<organism evidence="2 3">
    <name type="scientific">Cryoendolithus antarcticus</name>
    <dbReference type="NCBI Taxonomy" id="1507870"/>
    <lineage>
        <taxon>Eukaryota</taxon>
        <taxon>Fungi</taxon>
        <taxon>Dikarya</taxon>
        <taxon>Ascomycota</taxon>
        <taxon>Pezizomycotina</taxon>
        <taxon>Dothideomycetes</taxon>
        <taxon>Dothideomycetidae</taxon>
        <taxon>Cladosporiales</taxon>
        <taxon>Cladosporiaceae</taxon>
        <taxon>Cryoendolithus</taxon>
    </lineage>
</organism>
<proteinExistence type="predicted"/>
<feature type="region of interest" description="Disordered" evidence="1">
    <location>
        <begin position="384"/>
        <end position="416"/>
    </location>
</feature>
<feature type="region of interest" description="Disordered" evidence="1">
    <location>
        <begin position="324"/>
        <end position="366"/>
    </location>
</feature>
<evidence type="ECO:0000256" key="1">
    <source>
        <dbReference type="SAM" id="MobiDB-lite"/>
    </source>
</evidence>
<sequence length="478" mass="51229">MRASMAHQGADLPDFDMEQFMAENPDIEANPFAGMNDPPADANLADPANSPQAQPVAANLQPITPMTATGLPLPADKSYHPDIKWFRLLDHYRPDQLPAQPHYRPGIGYCIPCSPPPLTPMEGVQTATPFGGIFGAFPAPPIMMPAPQGRPNKKRKIREIDNATVQRPGKRPRQDSIQGQVQTLTLGMVSLSDLESTTYSKCKCESTLEAKNDIVPRYEEKKAQQEIEHPDYHFKPGEKTRLDFGDAQCQCGAFATNCEQLRLQRGILLAGAAPPPALRGGMGGMAGTPAQPYGTTQYGVAQYGGSQHNGPQYGATQYGIPQYGVPHPSANPYASTQPGTTQANRQQQPPQGDVRMGNTPEFDGSEFQATPAEADRVIRSLFPDVPLPSTESFSPYVGRPLNNGPPSANTRAKSLSPFDPALLDPALFAGDGSGSLATALPEGAVHGDGGPAMRTRSKSLSPGKDGEEVQLYGVWPPK</sequence>
<reference evidence="3" key="1">
    <citation type="submission" date="2017-03" db="EMBL/GenBank/DDBJ databases">
        <title>Genomes of endolithic fungi from Antarctica.</title>
        <authorList>
            <person name="Coleine C."/>
            <person name="Masonjones S."/>
            <person name="Stajich J.E."/>
        </authorList>
    </citation>
    <scope>NUCLEOTIDE SEQUENCE [LARGE SCALE GENOMIC DNA]</scope>
    <source>
        <strain evidence="3">CCFEE 5527</strain>
    </source>
</reference>
<name>A0A1V8SF07_9PEZI</name>
<protein>
    <submittedName>
        <fullName evidence="2">Uncharacterized protein</fullName>
    </submittedName>
</protein>
<accession>A0A1V8SF07</accession>
<keyword evidence="3" id="KW-1185">Reference proteome</keyword>
<feature type="compositionally biased region" description="Low complexity" evidence="1">
    <location>
        <begin position="36"/>
        <end position="49"/>
    </location>
</feature>
<dbReference type="Proteomes" id="UP000192596">
    <property type="component" value="Unassembled WGS sequence"/>
</dbReference>
<feature type="compositionally biased region" description="Polar residues" evidence="1">
    <location>
        <begin position="404"/>
        <end position="413"/>
    </location>
</feature>
<gene>
    <name evidence="2" type="ORF">B0A48_16533</name>
</gene>
<feature type="compositionally biased region" description="Polar residues" evidence="1">
    <location>
        <begin position="332"/>
        <end position="350"/>
    </location>
</feature>
<evidence type="ECO:0000313" key="3">
    <source>
        <dbReference type="Proteomes" id="UP000192596"/>
    </source>
</evidence>
<evidence type="ECO:0000313" key="2">
    <source>
        <dbReference type="EMBL" id="OQN97669.1"/>
    </source>
</evidence>
<comment type="caution">
    <text evidence="2">The sequence shown here is derived from an EMBL/GenBank/DDBJ whole genome shotgun (WGS) entry which is preliminary data.</text>
</comment>
<dbReference type="EMBL" id="NAJO01000052">
    <property type="protein sequence ID" value="OQN97669.1"/>
    <property type="molecule type" value="Genomic_DNA"/>
</dbReference>
<dbReference type="AlphaFoldDB" id="A0A1V8SF07"/>
<dbReference type="InParanoid" id="A0A1V8SF07"/>
<feature type="region of interest" description="Disordered" evidence="1">
    <location>
        <begin position="428"/>
        <end position="478"/>
    </location>
</feature>